<keyword evidence="1" id="KW-1133">Transmembrane helix</keyword>
<organism evidence="2 3">
    <name type="scientific">Candidatus Defluviibacterium haderslevense</name>
    <dbReference type="NCBI Taxonomy" id="2981993"/>
    <lineage>
        <taxon>Bacteria</taxon>
        <taxon>Pseudomonadati</taxon>
        <taxon>Bacteroidota</taxon>
        <taxon>Saprospiria</taxon>
        <taxon>Saprospirales</taxon>
        <taxon>Saprospiraceae</taxon>
        <taxon>Candidatus Defluviibacterium</taxon>
    </lineage>
</organism>
<evidence type="ECO:0000313" key="2">
    <source>
        <dbReference type="EMBL" id="MBK9718321.1"/>
    </source>
</evidence>
<proteinExistence type="predicted"/>
<dbReference type="Proteomes" id="UP000808349">
    <property type="component" value="Unassembled WGS sequence"/>
</dbReference>
<evidence type="ECO:0000313" key="3">
    <source>
        <dbReference type="Proteomes" id="UP000808349"/>
    </source>
</evidence>
<name>A0A9D7SAE2_9BACT</name>
<sequence length="68" mass="8034">MKKINWKEIFKFLSGAFFVTAGASWYFAWHQIDLPFMGGTMSHEFLAIRGCIHFVLFLITFYFGFIKK</sequence>
<keyword evidence="1" id="KW-0472">Membrane</keyword>
<dbReference type="AlphaFoldDB" id="A0A9D7SAE2"/>
<reference evidence="2 3" key="1">
    <citation type="submission" date="2020-10" db="EMBL/GenBank/DDBJ databases">
        <title>Connecting structure to function with the recovery of over 1000 high-quality activated sludge metagenome-assembled genomes encoding full-length rRNA genes using long-read sequencing.</title>
        <authorList>
            <person name="Singleton C.M."/>
            <person name="Petriglieri F."/>
            <person name="Kristensen J.M."/>
            <person name="Kirkegaard R.H."/>
            <person name="Michaelsen T.Y."/>
            <person name="Andersen M.H."/>
            <person name="Karst S.M."/>
            <person name="Dueholm M.S."/>
            <person name="Nielsen P.H."/>
            <person name="Albertsen M."/>
        </authorList>
    </citation>
    <scope>NUCLEOTIDE SEQUENCE [LARGE SCALE GENOMIC DNA]</scope>
    <source>
        <strain evidence="2">Ribe_18-Q3-R11-54_BAT3C.373</strain>
    </source>
</reference>
<dbReference type="EMBL" id="JADKFW010000010">
    <property type="protein sequence ID" value="MBK9718321.1"/>
    <property type="molecule type" value="Genomic_DNA"/>
</dbReference>
<accession>A0A9D7SAE2</accession>
<comment type="caution">
    <text evidence="2">The sequence shown here is derived from an EMBL/GenBank/DDBJ whole genome shotgun (WGS) entry which is preliminary data.</text>
</comment>
<protein>
    <submittedName>
        <fullName evidence="2">Uncharacterized protein</fullName>
    </submittedName>
</protein>
<feature type="transmembrane region" description="Helical" evidence="1">
    <location>
        <begin position="9"/>
        <end position="27"/>
    </location>
</feature>
<feature type="transmembrane region" description="Helical" evidence="1">
    <location>
        <begin position="47"/>
        <end position="66"/>
    </location>
</feature>
<keyword evidence="1" id="KW-0812">Transmembrane</keyword>
<evidence type="ECO:0000256" key="1">
    <source>
        <dbReference type="SAM" id="Phobius"/>
    </source>
</evidence>
<gene>
    <name evidence="2" type="ORF">IPO85_12585</name>
</gene>